<reference evidence="1 2" key="1">
    <citation type="journal article" date="2021" name="Commun. Biol.">
        <title>Genomic insights into the host specific adaptation of the Pneumocystis genus.</title>
        <authorList>
            <person name="Cisse O.H."/>
            <person name="Ma L."/>
            <person name="Dekker J.P."/>
            <person name="Khil P.P."/>
            <person name="Youn J.-H."/>
            <person name="Brenchley J.M."/>
            <person name="Blair R."/>
            <person name="Pahar B."/>
            <person name="Chabe M."/>
            <person name="Van Rompay K.K.A."/>
            <person name="Keesler R."/>
            <person name="Sukura A."/>
            <person name="Hirsch V."/>
            <person name="Kutty G."/>
            <person name="Liu Y."/>
            <person name="Peng L."/>
            <person name="Chen J."/>
            <person name="Song J."/>
            <person name="Weissenbacher-Lang C."/>
            <person name="Xu J."/>
            <person name="Upham N.S."/>
            <person name="Stajich J.E."/>
            <person name="Cuomo C.A."/>
            <person name="Cushion M.T."/>
            <person name="Kovacs J.A."/>
        </authorList>
    </citation>
    <scope>NUCLEOTIDE SEQUENCE [LARGE SCALE GENOMIC DNA]</scope>
    <source>
        <strain evidence="1 2">RABM</strain>
    </source>
</reference>
<organism evidence="1 2">
    <name type="scientific">Pneumocystis oryctolagi</name>
    <dbReference type="NCBI Taxonomy" id="42067"/>
    <lineage>
        <taxon>Eukaryota</taxon>
        <taxon>Fungi</taxon>
        <taxon>Dikarya</taxon>
        <taxon>Ascomycota</taxon>
        <taxon>Taphrinomycotina</taxon>
        <taxon>Pneumocystomycetes</taxon>
        <taxon>Pneumocystaceae</taxon>
        <taxon>Pneumocystis</taxon>
    </lineage>
</organism>
<accession>A0ACB7CCF5</accession>
<dbReference type="Proteomes" id="UP000768646">
    <property type="component" value="Unassembled WGS sequence"/>
</dbReference>
<evidence type="ECO:0000313" key="2">
    <source>
        <dbReference type="Proteomes" id="UP000768646"/>
    </source>
</evidence>
<gene>
    <name evidence="1" type="ORF">PORY_000980</name>
</gene>
<dbReference type="EMBL" id="JABTEG010000003">
    <property type="protein sequence ID" value="KAG4305424.1"/>
    <property type="molecule type" value="Genomic_DNA"/>
</dbReference>
<proteinExistence type="predicted"/>
<protein>
    <submittedName>
        <fullName evidence="1">Uncharacterized protein</fullName>
    </submittedName>
</protein>
<name>A0ACB7CCF5_9ASCO</name>
<keyword evidence="2" id="KW-1185">Reference proteome</keyword>
<evidence type="ECO:0000313" key="1">
    <source>
        <dbReference type="EMBL" id="KAG4305424.1"/>
    </source>
</evidence>
<sequence>MDIAAKNMLLNHSVPEKSTRSRRKKLNNLTISPANPQQINDIISKLSMPMRSVHVAQQYANCLNAVNYIGGVQAYAKLAGATWTYYVKALNVTIGREPDRTNPSSDSLSEFDVHIDLDLGPAKVVSRKHATIEYDLQGRFWECIIYGRNGVRIDNKLYRDNKRVKLSSGNILEIGGVQMMFVLPDSVPKISINALNYNEDDIFDKYNQVHDRKSHDIKGALFSPSRRKSYEKGSHKENLVSKYYLSTSSKYENNESLIERDLSLDSAKDIKPPYSYATMIAQAIMSTEEGKLTLSGIYSWISNNYAYYRFSKSGWQNSIRHNLSLNRAFRKVPRRADEPGKGMKWQVSPEYREELVERTKKQGLDRRIKSFNSSTNTNTSNSKMPLIPLESLTQRNKPISDPPSTPISSKYSDIRHQNEHFSGSTVNYDFHSQLFSYGNQANTTITTPPPAMSPTYPYQHTSIVRQQDSYTPERGEFISKGSASVSSNHVGMNNHLYYPTSSPAPFWRYMVSSSINNTPKKNSENNTYSCSSSPPIPASQKATVSRPDFADFDSTENILDLQGVDLAKGFENISKWRESQLGNMGITEHFPIDLLRSLQLVRQLDDESTCKPFCYIIRVFTLEACVNKLDELALTVSTDHPEQYTEMAQLLKISLQNRSITFTETCKLYKMAERHLHTVEQTLQKLEEAWLKNQHEKTTEVTYAEKSQPKKKQRRNKSETEPIYCFCNQISYGRMIACDNRNCSREWFHWDCVRITSAPKGKWTCSDKCAFAIGHKPKKKSRN</sequence>
<comment type="caution">
    <text evidence="1">The sequence shown here is derived from an EMBL/GenBank/DDBJ whole genome shotgun (WGS) entry which is preliminary data.</text>
</comment>